<evidence type="ECO:0000313" key="1">
    <source>
        <dbReference type="EMBL" id="CAG6691190.1"/>
    </source>
</evidence>
<dbReference type="AlphaFoldDB" id="A0A8D8XE23"/>
<sequence>MQILETMSTLPAIPKTKVMLETMSTLPAIPKTNKVMLVETLVKTRTNMETPLKTGTKKETLVKTYTKIETLMKTWTCMLVTERSVPYIKRLTTLLMKPVSMMTTTTMKP</sequence>
<proteinExistence type="predicted"/>
<reference evidence="1" key="1">
    <citation type="submission" date="2021-05" db="EMBL/GenBank/DDBJ databases">
        <authorList>
            <person name="Alioto T."/>
            <person name="Alioto T."/>
            <person name="Gomez Garrido J."/>
        </authorList>
    </citation>
    <scope>NUCLEOTIDE SEQUENCE</scope>
</reference>
<accession>A0A8D8XE23</accession>
<organism evidence="1">
    <name type="scientific">Cacopsylla melanoneura</name>
    <dbReference type="NCBI Taxonomy" id="428564"/>
    <lineage>
        <taxon>Eukaryota</taxon>
        <taxon>Metazoa</taxon>
        <taxon>Ecdysozoa</taxon>
        <taxon>Arthropoda</taxon>
        <taxon>Hexapoda</taxon>
        <taxon>Insecta</taxon>
        <taxon>Pterygota</taxon>
        <taxon>Neoptera</taxon>
        <taxon>Paraneoptera</taxon>
        <taxon>Hemiptera</taxon>
        <taxon>Sternorrhyncha</taxon>
        <taxon>Psylloidea</taxon>
        <taxon>Psyllidae</taxon>
        <taxon>Psyllinae</taxon>
        <taxon>Cacopsylla</taxon>
    </lineage>
</organism>
<dbReference type="EMBL" id="HBUF01301409">
    <property type="protein sequence ID" value="CAG6691190.1"/>
    <property type="molecule type" value="Transcribed_RNA"/>
</dbReference>
<name>A0A8D8XE23_9HEMI</name>
<protein>
    <submittedName>
        <fullName evidence="1">Uncharacterized protein</fullName>
    </submittedName>
</protein>